<dbReference type="EMBL" id="SPQB01000050">
    <property type="protein sequence ID" value="TFU30973.1"/>
    <property type="molecule type" value="Genomic_DNA"/>
</dbReference>
<dbReference type="Gene3D" id="3.40.50.1110">
    <property type="entry name" value="SGNH hydrolase"/>
    <property type="match status" value="1"/>
</dbReference>
<dbReference type="AlphaFoldDB" id="A0A4Y9FR48"/>
<dbReference type="GO" id="GO:0004622">
    <property type="term" value="F:phosphatidylcholine lysophospholipase activity"/>
    <property type="evidence" value="ECO:0007669"/>
    <property type="project" value="TreeGrafter"/>
</dbReference>
<feature type="domain" description="SGNH hydrolase-type esterase" evidence="2">
    <location>
        <begin position="64"/>
        <end position="242"/>
    </location>
</feature>
<evidence type="ECO:0000259" key="2">
    <source>
        <dbReference type="Pfam" id="PF13472"/>
    </source>
</evidence>
<organism evidence="3 4">
    <name type="scientific">Microbacterium paludicola</name>
    <dbReference type="NCBI Taxonomy" id="300019"/>
    <lineage>
        <taxon>Bacteria</taxon>
        <taxon>Bacillati</taxon>
        <taxon>Actinomycetota</taxon>
        <taxon>Actinomycetes</taxon>
        <taxon>Micrococcales</taxon>
        <taxon>Microbacteriaceae</taxon>
        <taxon>Microbacterium</taxon>
    </lineage>
</organism>
<dbReference type="SUPFAM" id="SSF52266">
    <property type="entry name" value="SGNH hydrolase"/>
    <property type="match status" value="1"/>
</dbReference>
<feature type="transmembrane region" description="Helical" evidence="1">
    <location>
        <begin position="6"/>
        <end position="25"/>
    </location>
</feature>
<name>A0A4Y9FR48_9MICO</name>
<dbReference type="Pfam" id="PF13472">
    <property type="entry name" value="Lipase_GDSL_2"/>
    <property type="match status" value="1"/>
</dbReference>
<evidence type="ECO:0000313" key="4">
    <source>
        <dbReference type="Proteomes" id="UP000298358"/>
    </source>
</evidence>
<dbReference type="Proteomes" id="UP000298358">
    <property type="component" value="Unassembled WGS sequence"/>
</dbReference>
<dbReference type="CDD" id="cd01836">
    <property type="entry name" value="FeeA_FeeB_like"/>
    <property type="match status" value="1"/>
</dbReference>
<keyword evidence="1" id="KW-0472">Membrane</keyword>
<dbReference type="InterPro" id="IPR051532">
    <property type="entry name" value="Ester_Hydrolysis_Enzymes"/>
</dbReference>
<dbReference type="OrthoDB" id="9804395at2"/>
<evidence type="ECO:0000256" key="1">
    <source>
        <dbReference type="SAM" id="Phobius"/>
    </source>
</evidence>
<gene>
    <name evidence="3" type="ORF">E4U02_13920</name>
</gene>
<reference evidence="3 4" key="1">
    <citation type="submission" date="2019-03" db="EMBL/GenBank/DDBJ databases">
        <title>Diversity of the mouse oral microbiome.</title>
        <authorList>
            <person name="Joseph S."/>
            <person name="Aduse-Opoku J."/>
            <person name="Curtis M."/>
            <person name="Wade W."/>
            <person name="Hashim A."/>
        </authorList>
    </citation>
    <scope>NUCLEOTIDE SEQUENCE [LARGE SCALE GENOMIC DNA]</scope>
    <source>
        <strain evidence="3 4">P1012</strain>
    </source>
</reference>
<protein>
    <submittedName>
        <fullName evidence="3">SGNH/GDSL hydrolase family protein</fullName>
    </submittedName>
</protein>
<proteinExistence type="predicted"/>
<accession>A0A4Y9FR48</accession>
<evidence type="ECO:0000313" key="3">
    <source>
        <dbReference type="EMBL" id="TFU30973.1"/>
    </source>
</evidence>
<dbReference type="PANTHER" id="PTHR30383:SF5">
    <property type="entry name" value="SGNH HYDROLASE-TYPE ESTERASE DOMAIN-CONTAINING PROTEIN"/>
    <property type="match status" value="1"/>
</dbReference>
<keyword evidence="1" id="KW-0812">Transmembrane</keyword>
<comment type="caution">
    <text evidence="3">The sequence shown here is derived from an EMBL/GenBank/DDBJ whole genome shotgun (WGS) entry which is preliminary data.</text>
</comment>
<sequence length="269" mass="28148">MGAAIIGASAVGGAGAVVFGGRALLHRQAAIARRRIGKPLGEQAIDADRVWRKAFDGPPLELLLLGDSIAVGLGAERRKDTLGARIAKGVAGRLKRPVRLHTAAVVGSESSALAAQLDGLEPGYRADVAVIIVGGNDVTHRVPIPVSVAHLTRAIRRLRVDGTTVVVGTCPDLGAIRPVPQPLRALGSRVSRRLANAQAAAAEAVGARPVSLRRAVGPVFVANPHEMFSLDRFHPSALGYRRTAEALVPAIIEQLEDDEGRPVVGRPSR</sequence>
<dbReference type="PANTHER" id="PTHR30383">
    <property type="entry name" value="THIOESTERASE 1/PROTEASE 1/LYSOPHOSPHOLIPASE L1"/>
    <property type="match status" value="1"/>
</dbReference>
<dbReference type="RefSeq" id="WP_135115420.1">
    <property type="nucleotide sequence ID" value="NZ_JADGLL010000050.1"/>
</dbReference>
<keyword evidence="3" id="KW-0378">Hydrolase</keyword>
<keyword evidence="4" id="KW-1185">Reference proteome</keyword>
<dbReference type="InterPro" id="IPR013830">
    <property type="entry name" value="SGNH_hydro"/>
</dbReference>
<keyword evidence="1" id="KW-1133">Transmembrane helix</keyword>
<dbReference type="InterPro" id="IPR036514">
    <property type="entry name" value="SGNH_hydro_sf"/>
</dbReference>